<dbReference type="Proteomes" id="UP001497623">
    <property type="component" value="Unassembled WGS sequence"/>
</dbReference>
<comment type="caution">
    <text evidence="3">The sequence shown here is derived from an EMBL/GenBank/DDBJ whole genome shotgun (WGS) entry which is preliminary data.</text>
</comment>
<gene>
    <name evidence="3" type="ORF">MNOR_LOCUS20527</name>
</gene>
<dbReference type="InterPro" id="IPR026749">
    <property type="entry name" value="Tmem135"/>
</dbReference>
<sequence>LSALIRGRKINLEFAKKWLKDYIQSVCFLTTNAFGYIGSFCVLRHIFHHVNIVSASFLPGFVAALMAIAVERPERRSMLAVYVTNVAAESAWNALVDHGYVKPIFKGDMLIFAATMSVLGYYFRQAKPLNQMITSIMQVIMGPEESGLTIEQRKSAPRIQIPQYLEQNSNL</sequence>
<feature type="domain" description="Transmembrane protein 135 N-terminal" evidence="2">
    <location>
        <begin position="2"/>
        <end position="92"/>
    </location>
</feature>
<dbReference type="InterPro" id="IPR031926">
    <property type="entry name" value="TMEM135_N"/>
</dbReference>
<dbReference type="EMBL" id="CAXKWB010015933">
    <property type="protein sequence ID" value="CAL4114850.1"/>
    <property type="molecule type" value="Genomic_DNA"/>
</dbReference>
<reference evidence="3 4" key="1">
    <citation type="submission" date="2024-05" db="EMBL/GenBank/DDBJ databases">
        <authorList>
            <person name="Wallberg A."/>
        </authorList>
    </citation>
    <scope>NUCLEOTIDE SEQUENCE [LARGE SCALE GENOMIC DNA]</scope>
</reference>
<dbReference type="PANTHER" id="PTHR12459">
    <property type="entry name" value="TRANSMEMBRANE PROTEIN 135-RELATED"/>
    <property type="match status" value="1"/>
</dbReference>
<evidence type="ECO:0000256" key="1">
    <source>
        <dbReference type="SAM" id="Phobius"/>
    </source>
</evidence>
<organism evidence="3 4">
    <name type="scientific">Meganyctiphanes norvegica</name>
    <name type="common">Northern krill</name>
    <name type="synonym">Thysanopoda norvegica</name>
    <dbReference type="NCBI Taxonomy" id="48144"/>
    <lineage>
        <taxon>Eukaryota</taxon>
        <taxon>Metazoa</taxon>
        <taxon>Ecdysozoa</taxon>
        <taxon>Arthropoda</taxon>
        <taxon>Crustacea</taxon>
        <taxon>Multicrustacea</taxon>
        <taxon>Malacostraca</taxon>
        <taxon>Eumalacostraca</taxon>
        <taxon>Eucarida</taxon>
        <taxon>Euphausiacea</taxon>
        <taxon>Euphausiidae</taxon>
        <taxon>Meganyctiphanes</taxon>
    </lineage>
</organism>
<evidence type="ECO:0000313" key="4">
    <source>
        <dbReference type="Proteomes" id="UP001497623"/>
    </source>
</evidence>
<feature type="non-terminal residue" evidence="3">
    <location>
        <position position="1"/>
    </location>
</feature>
<evidence type="ECO:0000259" key="2">
    <source>
        <dbReference type="Pfam" id="PF15982"/>
    </source>
</evidence>
<evidence type="ECO:0000313" key="3">
    <source>
        <dbReference type="EMBL" id="CAL4114850.1"/>
    </source>
</evidence>
<feature type="transmembrane region" description="Helical" evidence="1">
    <location>
        <begin position="22"/>
        <end position="43"/>
    </location>
</feature>
<accession>A0AAV2R4A1</accession>
<keyword evidence="1" id="KW-0472">Membrane</keyword>
<keyword evidence="1" id="KW-0812">Transmembrane</keyword>
<keyword evidence="4" id="KW-1185">Reference proteome</keyword>
<protein>
    <recommendedName>
        <fullName evidence="2">Transmembrane protein 135 N-terminal domain-containing protein</fullName>
    </recommendedName>
</protein>
<name>A0AAV2R4A1_MEGNR</name>
<proteinExistence type="predicted"/>
<dbReference type="Pfam" id="PF15982">
    <property type="entry name" value="TMEM135_C_rich"/>
    <property type="match status" value="1"/>
</dbReference>
<keyword evidence="1" id="KW-1133">Transmembrane helix</keyword>
<feature type="transmembrane region" description="Helical" evidence="1">
    <location>
        <begin position="50"/>
        <end position="70"/>
    </location>
</feature>
<dbReference type="AlphaFoldDB" id="A0AAV2R4A1"/>
<feature type="non-terminal residue" evidence="3">
    <location>
        <position position="171"/>
    </location>
</feature>